<evidence type="ECO:0000313" key="14">
    <source>
        <dbReference type="Ensembl" id="ENSCPOP00000022594.1"/>
    </source>
</evidence>
<feature type="transmembrane region" description="Helical" evidence="12">
    <location>
        <begin position="37"/>
        <end position="62"/>
    </location>
</feature>
<name>A0A286XB14_CAVPO</name>
<organism evidence="14 15">
    <name type="scientific">Cavia porcellus</name>
    <name type="common">Guinea pig</name>
    <dbReference type="NCBI Taxonomy" id="10141"/>
    <lineage>
        <taxon>Eukaryota</taxon>
        <taxon>Metazoa</taxon>
        <taxon>Chordata</taxon>
        <taxon>Craniata</taxon>
        <taxon>Vertebrata</taxon>
        <taxon>Euteleostomi</taxon>
        <taxon>Mammalia</taxon>
        <taxon>Eutheria</taxon>
        <taxon>Euarchontoglires</taxon>
        <taxon>Glires</taxon>
        <taxon>Rodentia</taxon>
        <taxon>Hystricomorpha</taxon>
        <taxon>Caviidae</taxon>
        <taxon>Cavia</taxon>
    </lineage>
</organism>
<dbReference type="AlphaFoldDB" id="A0A286XB14"/>
<keyword evidence="8 12" id="KW-0472">Membrane</keyword>
<evidence type="ECO:0000256" key="6">
    <source>
        <dbReference type="ARBA" id="ARBA00022989"/>
    </source>
</evidence>
<dbReference type="InterPro" id="IPR004072">
    <property type="entry name" value="Vmron_rcpt_1"/>
</dbReference>
<evidence type="ECO:0000256" key="8">
    <source>
        <dbReference type="ARBA" id="ARBA00023136"/>
    </source>
</evidence>
<comment type="similarity">
    <text evidence="2 12">Belongs to the G-protein coupled receptor 1 family.</text>
</comment>
<dbReference type="InParanoid" id="A0A286XB14"/>
<comment type="subcellular location">
    <subcellularLocation>
        <location evidence="1 12">Cell membrane</location>
        <topology evidence="1 12">Multi-pass membrane protein</topology>
    </subcellularLocation>
</comment>
<feature type="transmembrane region" description="Helical" evidence="12">
    <location>
        <begin position="154"/>
        <end position="177"/>
    </location>
</feature>
<evidence type="ECO:0000313" key="15">
    <source>
        <dbReference type="Proteomes" id="UP000005447"/>
    </source>
</evidence>
<dbReference type="OMA" id="FWNDITC"/>
<keyword evidence="5 12" id="KW-0812">Transmembrane</keyword>
<dbReference type="Gene3D" id="1.20.1070.10">
    <property type="entry name" value="Rhodopsin 7-helix transmembrane proteins"/>
    <property type="match status" value="1"/>
</dbReference>
<dbReference type="PANTHER" id="PTHR24062">
    <property type="entry name" value="VOMERONASAL TYPE-1 RECEPTOR"/>
    <property type="match status" value="1"/>
</dbReference>
<dbReference type="GO" id="GO:0016503">
    <property type="term" value="F:pheromone receptor activity"/>
    <property type="evidence" value="ECO:0007669"/>
    <property type="project" value="InterPro"/>
</dbReference>
<dbReference type="InterPro" id="IPR017452">
    <property type="entry name" value="GPCR_Rhodpsn_7TM"/>
</dbReference>
<feature type="transmembrane region" description="Helical" evidence="12">
    <location>
        <begin position="260"/>
        <end position="282"/>
    </location>
</feature>
<reference evidence="15" key="1">
    <citation type="journal article" date="2011" name="Nature">
        <title>A high-resolution map of human evolutionary constraint using 29 mammals.</title>
        <authorList>
            <person name="Lindblad-Toh K."/>
            <person name="Garber M."/>
            <person name="Zuk O."/>
            <person name="Lin M.F."/>
            <person name="Parker B.J."/>
            <person name="Washietl S."/>
            <person name="Kheradpour P."/>
            <person name="Ernst J."/>
            <person name="Jordan G."/>
            <person name="Mauceli E."/>
            <person name="Ward L.D."/>
            <person name="Lowe C.B."/>
            <person name="Holloway A.K."/>
            <person name="Clamp M."/>
            <person name="Gnerre S."/>
            <person name="Alfoldi J."/>
            <person name="Beal K."/>
            <person name="Chang J."/>
            <person name="Clawson H."/>
            <person name="Cuff J."/>
            <person name="Di Palma F."/>
            <person name="Fitzgerald S."/>
            <person name="Flicek P."/>
            <person name="Guttman M."/>
            <person name="Hubisz M.J."/>
            <person name="Jaffe D.B."/>
            <person name="Jungreis I."/>
            <person name="Kent W.J."/>
            <person name="Kostka D."/>
            <person name="Lara M."/>
            <person name="Martins A.L."/>
            <person name="Massingham T."/>
            <person name="Moltke I."/>
            <person name="Raney B.J."/>
            <person name="Rasmussen M.D."/>
            <person name="Robinson J."/>
            <person name="Stark A."/>
            <person name="Vilella A.J."/>
            <person name="Wen J."/>
            <person name="Xie X."/>
            <person name="Zody M.C."/>
            <person name="Baldwin J."/>
            <person name="Bloom T."/>
            <person name="Chin C.W."/>
            <person name="Heiman D."/>
            <person name="Nicol R."/>
            <person name="Nusbaum C."/>
            <person name="Young S."/>
            <person name="Wilkinson J."/>
            <person name="Worley K.C."/>
            <person name="Kovar C.L."/>
            <person name="Muzny D.M."/>
            <person name="Gibbs R.A."/>
            <person name="Cree A."/>
            <person name="Dihn H.H."/>
            <person name="Fowler G."/>
            <person name="Jhangiani S."/>
            <person name="Joshi V."/>
            <person name="Lee S."/>
            <person name="Lewis L.R."/>
            <person name="Nazareth L.V."/>
            <person name="Okwuonu G."/>
            <person name="Santibanez J."/>
            <person name="Warren W.C."/>
            <person name="Mardis E.R."/>
            <person name="Weinstock G.M."/>
            <person name="Wilson R.K."/>
            <person name="Delehaunty K."/>
            <person name="Dooling D."/>
            <person name="Fronik C."/>
            <person name="Fulton L."/>
            <person name="Fulton B."/>
            <person name="Graves T."/>
            <person name="Minx P."/>
            <person name="Sodergren E."/>
            <person name="Birney E."/>
            <person name="Margulies E.H."/>
            <person name="Herrero J."/>
            <person name="Green E.D."/>
            <person name="Haussler D."/>
            <person name="Siepel A."/>
            <person name="Goldman N."/>
            <person name="Pollard K.S."/>
            <person name="Pedersen J.S."/>
            <person name="Lander E.S."/>
            <person name="Kellis M."/>
        </authorList>
    </citation>
    <scope>NUCLEOTIDE SEQUENCE [LARGE SCALE GENOMIC DNA]</scope>
    <source>
        <strain evidence="15">2N</strain>
    </source>
</reference>
<evidence type="ECO:0000256" key="10">
    <source>
        <dbReference type="ARBA" id="ARBA00023170"/>
    </source>
</evidence>
<evidence type="ECO:0000256" key="12">
    <source>
        <dbReference type="RuleBase" id="RU364061"/>
    </source>
</evidence>
<evidence type="ECO:0000256" key="3">
    <source>
        <dbReference type="ARBA" id="ARBA00022475"/>
    </source>
</evidence>
<proteinExistence type="inferred from homology"/>
<reference evidence="14" key="2">
    <citation type="submission" date="2025-08" db="UniProtKB">
        <authorList>
            <consortium name="Ensembl"/>
        </authorList>
    </citation>
    <scope>IDENTIFICATION</scope>
    <source>
        <strain evidence="14">2N</strain>
    </source>
</reference>
<dbReference type="FunFam" id="1.20.1070.10:FF:000051">
    <property type="entry name" value="Vomeronasal type-1 receptor"/>
    <property type="match status" value="1"/>
</dbReference>
<feature type="transmembrane region" description="Helical" evidence="12">
    <location>
        <begin position="74"/>
        <end position="95"/>
    </location>
</feature>
<evidence type="ECO:0000256" key="1">
    <source>
        <dbReference type="ARBA" id="ARBA00004651"/>
    </source>
</evidence>
<dbReference type="Proteomes" id="UP000005447">
    <property type="component" value="Unassembled WGS sequence"/>
</dbReference>
<dbReference type="PROSITE" id="PS50262">
    <property type="entry name" value="G_PROTEIN_RECEP_F1_2"/>
    <property type="match status" value="1"/>
</dbReference>
<keyword evidence="6 12" id="KW-1133">Transmembrane helix</keyword>
<evidence type="ECO:0000256" key="9">
    <source>
        <dbReference type="ARBA" id="ARBA00023157"/>
    </source>
</evidence>
<sequence length="327" mass="36993">MKEFLCFSLQTFIVCIFPCKMNVNKELSNNINIRIIFYFQFMIGVSGNVILLLFHIVVFVVGHRPRLTDLPIGLLALNHLMTMLTTGFITGDIFTSQGGFWNDITCKSVIYLNRSMRGLSMCITCHLSVLQAITLSPRSSCLAKLKHQSSCHSLCSLLLFWLLYISISSHLFISIAASTNLTSENILYVSKSCSLLPMNYLLRHIVFILLTIRDMFFIGIVSLSGGYIVILLCRHKKKSQHLHRNKVSPKASPEQRATRTILLLMCLFVVITSLDIISSSRIVLNNNPVIYCIQIFVVHGYATVSPLVFITTEKHIINILRLMCGRK</sequence>
<evidence type="ECO:0000256" key="2">
    <source>
        <dbReference type="ARBA" id="ARBA00010663"/>
    </source>
</evidence>
<dbReference type="Pfam" id="PF03402">
    <property type="entry name" value="V1R"/>
    <property type="match status" value="1"/>
</dbReference>
<dbReference type="GO" id="GO:0007606">
    <property type="term" value="P:sensory perception of chemical stimulus"/>
    <property type="evidence" value="ECO:0007669"/>
    <property type="project" value="UniProtKB-ARBA"/>
</dbReference>
<dbReference type="EMBL" id="AAKN02021957">
    <property type="status" value="NOT_ANNOTATED_CDS"/>
    <property type="molecule type" value="Genomic_DNA"/>
</dbReference>
<reference evidence="14" key="3">
    <citation type="submission" date="2025-09" db="UniProtKB">
        <authorList>
            <consortium name="Ensembl"/>
        </authorList>
    </citation>
    <scope>IDENTIFICATION</scope>
    <source>
        <strain evidence="14">2N</strain>
    </source>
</reference>
<dbReference type="GeneTree" id="ENSGT01030000234553"/>
<dbReference type="VEuPathDB" id="HostDB:ENSCPOG00000035841"/>
<keyword evidence="15" id="KW-1185">Reference proteome</keyword>
<evidence type="ECO:0000256" key="4">
    <source>
        <dbReference type="ARBA" id="ARBA00022507"/>
    </source>
</evidence>
<dbReference type="GO" id="GO:0019236">
    <property type="term" value="P:response to pheromone"/>
    <property type="evidence" value="ECO:0007669"/>
    <property type="project" value="UniProtKB-KW"/>
</dbReference>
<dbReference type="PRINTS" id="PR01534">
    <property type="entry name" value="VOMERONASL1R"/>
</dbReference>
<evidence type="ECO:0000256" key="7">
    <source>
        <dbReference type="ARBA" id="ARBA00023040"/>
    </source>
</evidence>
<dbReference type="Ensembl" id="ENSCPOT00000036792.1">
    <property type="protein sequence ID" value="ENSCPOP00000022594.1"/>
    <property type="gene ID" value="ENSCPOG00000035841.1"/>
</dbReference>
<evidence type="ECO:0000259" key="13">
    <source>
        <dbReference type="PROSITE" id="PS50262"/>
    </source>
</evidence>
<keyword evidence="7 12" id="KW-0297">G-protein coupled receptor</keyword>
<keyword evidence="9" id="KW-1015">Disulfide bond</keyword>
<keyword evidence="3 12" id="KW-1003">Cell membrane</keyword>
<keyword evidence="11 12" id="KW-0807">Transducer</keyword>
<dbReference type="GO" id="GO:0005886">
    <property type="term" value="C:plasma membrane"/>
    <property type="evidence" value="ECO:0007669"/>
    <property type="project" value="UniProtKB-SubCell"/>
</dbReference>
<gene>
    <name evidence="14" type="primary">LOC134478421</name>
</gene>
<dbReference type="SUPFAM" id="SSF81321">
    <property type="entry name" value="Family A G protein-coupled receptor-like"/>
    <property type="match status" value="1"/>
</dbReference>
<keyword evidence="4 12" id="KW-0589">Pheromone response</keyword>
<protein>
    <recommendedName>
        <fullName evidence="12">Vomeronasal type-1 receptor</fullName>
    </recommendedName>
</protein>
<keyword evidence="10 12" id="KW-0675">Receptor</keyword>
<accession>A0A286XB14</accession>
<feature type="transmembrane region" description="Helical" evidence="12">
    <location>
        <begin position="288"/>
        <end position="311"/>
    </location>
</feature>
<feature type="domain" description="G-protein coupled receptors family 1 profile" evidence="13">
    <location>
        <begin position="47"/>
        <end position="309"/>
    </location>
</feature>
<feature type="transmembrane region" description="Helical" evidence="12">
    <location>
        <begin position="205"/>
        <end position="233"/>
    </location>
</feature>
<dbReference type="CDD" id="cd13949">
    <property type="entry name" value="7tm_V1R_pheromone"/>
    <property type="match status" value="1"/>
</dbReference>
<evidence type="ECO:0000256" key="5">
    <source>
        <dbReference type="ARBA" id="ARBA00022692"/>
    </source>
</evidence>
<evidence type="ECO:0000256" key="11">
    <source>
        <dbReference type="ARBA" id="ARBA00023224"/>
    </source>
</evidence>